<organism evidence="1 2">
    <name type="scientific">Aphanizomenon flos-aquae WA102</name>
    <dbReference type="NCBI Taxonomy" id="1710896"/>
    <lineage>
        <taxon>Bacteria</taxon>
        <taxon>Bacillati</taxon>
        <taxon>Cyanobacteriota</taxon>
        <taxon>Cyanophyceae</taxon>
        <taxon>Nostocales</taxon>
        <taxon>Aphanizomenonaceae</taxon>
        <taxon>Aphanizomenon</taxon>
    </lineage>
</organism>
<name>A0A1B7X0I6_APHFL</name>
<dbReference type="Proteomes" id="UP000092093">
    <property type="component" value="Unassembled WGS sequence"/>
</dbReference>
<evidence type="ECO:0000313" key="1">
    <source>
        <dbReference type="EMBL" id="OBQ42874.1"/>
    </source>
</evidence>
<dbReference type="AlphaFoldDB" id="A0A1B7X0I6"/>
<gene>
    <name evidence="1" type="ORF">AN484_15415</name>
</gene>
<protein>
    <submittedName>
        <fullName evidence="1">Uncharacterized protein</fullName>
    </submittedName>
</protein>
<dbReference type="EMBL" id="LJOW01000081">
    <property type="protein sequence ID" value="OBQ42874.1"/>
    <property type="molecule type" value="Genomic_DNA"/>
</dbReference>
<accession>A0A1B7X0I6</accession>
<reference evidence="1 2" key="1">
    <citation type="submission" date="2015-09" db="EMBL/GenBank/DDBJ databases">
        <title>Aphanizomenon flos-aquae WA102.</title>
        <authorList>
            <person name="Driscoll C."/>
        </authorList>
    </citation>
    <scope>NUCLEOTIDE SEQUENCE [LARGE SCALE GENOMIC DNA]</scope>
    <source>
        <strain evidence="1">WA102</strain>
    </source>
</reference>
<comment type="caution">
    <text evidence="1">The sequence shown here is derived from an EMBL/GenBank/DDBJ whole genome shotgun (WGS) entry which is preliminary data.</text>
</comment>
<evidence type="ECO:0000313" key="2">
    <source>
        <dbReference type="Proteomes" id="UP000092093"/>
    </source>
</evidence>
<sequence length="104" mass="12112">METLNTDTLRWATKVGITPDRLAFLLACPKYTRTGRHDKPAYIKAENPNHHLQKLGDCYWFRLRRRGKDIVENIASDLETARKRRDEMLAAFDAGKPIPYINVR</sequence>
<proteinExistence type="predicted"/>